<feature type="compositionally biased region" description="Basic and acidic residues" evidence="3">
    <location>
        <begin position="1409"/>
        <end position="1419"/>
    </location>
</feature>
<keyword evidence="5" id="KW-0614">Plasmid</keyword>
<keyword evidence="2" id="KW-0175">Coiled coil</keyword>
<feature type="compositionally biased region" description="Low complexity" evidence="3">
    <location>
        <begin position="2736"/>
        <end position="2748"/>
    </location>
</feature>
<dbReference type="RefSeq" id="WP_124875857.1">
    <property type="nucleotide sequence ID" value="NZ_CP034188.1"/>
</dbReference>
<evidence type="ECO:0000313" key="5">
    <source>
        <dbReference type="EMBL" id="AZI45343.1"/>
    </source>
</evidence>
<evidence type="ECO:0000313" key="6">
    <source>
        <dbReference type="Proteomes" id="UP000276417"/>
    </source>
</evidence>
<evidence type="ECO:0000259" key="4">
    <source>
        <dbReference type="Pfam" id="PF10145"/>
    </source>
</evidence>
<keyword evidence="6" id="KW-1185">Reference proteome</keyword>
<feature type="coiled-coil region" evidence="2">
    <location>
        <begin position="867"/>
        <end position="899"/>
    </location>
</feature>
<organism evidence="5 6">
    <name type="scientific">Deinococcus psychrotolerans</name>
    <dbReference type="NCBI Taxonomy" id="2489213"/>
    <lineage>
        <taxon>Bacteria</taxon>
        <taxon>Thermotogati</taxon>
        <taxon>Deinococcota</taxon>
        <taxon>Deinococci</taxon>
        <taxon>Deinococcales</taxon>
        <taxon>Deinococcaceae</taxon>
        <taxon>Deinococcus</taxon>
    </lineage>
</organism>
<name>A0A3G8YK72_9DEIO</name>
<feature type="region of interest" description="Disordered" evidence="3">
    <location>
        <begin position="1395"/>
        <end position="1419"/>
    </location>
</feature>
<reference evidence="5 6" key="1">
    <citation type="submission" date="2018-11" db="EMBL/GenBank/DDBJ databases">
        <title>Deinococcus shelandsis sp. nov., isolated from South Shetland Islands soil of Antarctica.</title>
        <authorList>
            <person name="Tian J."/>
        </authorList>
    </citation>
    <scope>NUCLEOTIDE SEQUENCE [LARGE SCALE GENOMIC DNA]</scope>
    <source>
        <strain evidence="5 6">S14-83T</strain>
        <plasmid evidence="5 6">unnamed4</plasmid>
    </source>
</reference>
<dbReference type="Proteomes" id="UP000276417">
    <property type="component" value="Plasmid unnamed4"/>
</dbReference>
<gene>
    <name evidence="5" type="ORF">EHF33_20755</name>
</gene>
<evidence type="ECO:0000256" key="3">
    <source>
        <dbReference type="SAM" id="MobiDB-lite"/>
    </source>
</evidence>
<dbReference type="OrthoDB" id="74365at2"/>
<evidence type="ECO:0000256" key="1">
    <source>
        <dbReference type="ARBA" id="ARBA00022612"/>
    </source>
</evidence>
<dbReference type="PANTHER" id="PTHR37813">
    <property type="entry name" value="FELS-2 PROPHAGE PROTEIN"/>
    <property type="match status" value="1"/>
</dbReference>
<dbReference type="KEGG" id="dph:EHF33_20755"/>
<proteinExistence type="predicted"/>
<dbReference type="PANTHER" id="PTHR37813:SF1">
    <property type="entry name" value="FELS-2 PROPHAGE PROTEIN"/>
    <property type="match status" value="1"/>
</dbReference>
<feature type="domain" description="Phage tail tape measure protein" evidence="4">
    <location>
        <begin position="485"/>
        <end position="658"/>
    </location>
</feature>
<dbReference type="InterPro" id="IPR010090">
    <property type="entry name" value="Phage_tape_meas"/>
</dbReference>
<accession>A0A3G8YK72</accession>
<dbReference type="Pfam" id="PF10145">
    <property type="entry name" value="PhageMin_Tail"/>
    <property type="match status" value="1"/>
</dbReference>
<dbReference type="EMBL" id="CP034188">
    <property type="protein sequence ID" value="AZI45343.1"/>
    <property type="molecule type" value="Genomic_DNA"/>
</dbReference>
<evidence type="ECO:0000256" key="2">
    <source>
        <dbReference type="SAM" id="Coils"/>
    </source>
</evidence>
<keyword evidence="1" id="KW-1188">Viral release from host cell</keyword>
<feature type="region of interest" description="Disordered" evidence="3">
    <location>
        <begin position="2688"/>
        <end position="2755"/>
    </location>
</feature>
<protein>
    <recommendedName>
        <fullName evidence="4">Phage tail tape measure protein domain-containing protein</fullName>
    </recommendedName>
</protein>
<feature type="compositionally biased region" description="Basic and acidic residues" evidence="3">
    <location>
        <begin position="2698"/>
        <end position="2735"/>
    </location>
</feature>
<sequence length="2864" mass="304029">MESRTVSYLLQAKTSGNEQIKIMGDELSRVKLLLGEFGAQSAGIRTITEELSRSATNARLVRGELEQVRQAGQSMATPLVTALNELNTKLDGFIGKQRVVLQTVEKLDSGVTVAARGVGILNSQMQRGAIGSELWGKQTGVLIGVLKGAANETGVFSKEAQLLERSLKSAAAVNFKNQMGAAGQAVKTVNVARLDWQGGVGDEKTLATLAQLEKGYRATQKALQSEMDTLKSKASLDEGEMARVRQLTALQEKYGQAIRNIGAVQASISGGIQKGSLADSMVRANQTLAEAKLRTDALVASQKSGELTSKELASALNSQVISLKNSLIAIRAKIAGMESLGTMDVTQREQLNGLILAEREYAAQVLKTAAAQKEAAAAGSARRAFAGGAGLSGNLGNAGMALGMVSPEAGMAGMALSMGPVVGGMMALGMATGSVIKLTKDGQQEAKKLQQAFLVMSANGITNLDGINKSLNDITKNGSDAEKMFSKSELATALASLARGGVKGADALKVLGVSAKLAAAEHIPLSEATERLYGNLQHLDMTADQASGFGDKLARASHLSMASMDGLSKGLNVVGATAHLMGFSTEESLGALVRLAQKGMDPASVGATGLRNAMQKVLTPSATAAGIYKELGVNMRDSTGHMRSGRDIVMDLQKTFSSTRPIYNQLTGDIITKNDLAQKSFQIFGTRSATAFLNILGNLGELTEEIRNSSGFLNTYSGEVVSGLEGSQKRLDAATKNLSSTFAKAFTPALADVVVGATSVVTWIDKVSTSMSDARINADKFGNMKIKADDNEMVAFLKIVNNWLTAIEKKTNSIGDWFSKVGKSTGLSNIGDGLASAMPALGSPEQNKMLDQRKQLLADLGVSTASIALLEQSLEKWRAEKDAKKIAAGEKMLAQLQEQRSVTKEMLADNVQFNKVAKDPNAPVAPAAAAQNGKETAQQFIASMTKNVTGDPKIAAWCADVVSQMLSELGQKVKYSNNAAQLERNIKAAGGVPIALKDAKQGDAVFWHGIDPSTGRPYGAKSGTHTEMFAGWNNGKAMLVGSNTSARMTGKNFYDQNQATVYRLPAPGEHPQGPPAPVAANSKPDIAGLQNELDTRARTLYAAWIQTKASGNADPKILAEVATFKKEHKLLWSKIVEDAKVAAKELKAAGVSDADYAKWIAPAQRMAQLQKSTRVGGDTQRKADNQINAWVKASGGDSSAAKKVFDYEVGALSRANQGAKEYIANTAELNQYRAEATGIAQRQADASKSQSDTAIAASKREVADFIKDSKVKGSVLGIVTESLKNQQAAEQQAAKVKEAAQAGDVTLAQQELTRLTSQRDTKVALAKDSASKRLQYEKDYAQSVYAAGVALADAQYKQAKANANNPNKTDPANRVQALQVAENDHTQALQKALDERNARTSSASAENLAEQRKYSDASKQLDIDSMTSSASRLKQLNDAKLESVKDNLTKVSSLTKGFAKNEYDRQVAIAAATRDKAITAATVAGGPNQQKTIDAAKTAYDASETSARLTRDKAISDAKKAALDQQKVFADASKQLDIETMNSSSARLKGQNAATLEAVKDNLVKKAALTKQFADDEYTRSVKIAQAERDRAVKALNTKDPNYGQAVGKLDNDLVTATSAANITRNQASAAAQDAVTKSVQGTRDSYKTLATGLREKISLGQVDAKTLNDAWTEMGKLQEATDKTGTSANTYVTGARASAEALRQQAIDSAIASGAFSGLVDAGQHAAAAQDALAVSTQTALDQIPGGVEARRAYIQTLMDESKAGRVGADTIDIVIRKIADLNAIEVMNARAADEMVKSTLDTAAAFKSVGETDMGMDALQSTLGMLENLSAAGQDVVDQINQVIDAINGFKIDQDIQQEVNDFAGLLAEMAPNMGDFQGSADDLAGALNETLGKQLDAINEKMSGLTDPARIAAFKKLKDSLLDTQQTLDNIYANPQDYQDGARGFGGKPAPTPVLDDPAEPLDNFAQQLEGVRKNRLKGGELQQWLGTLDPDQLRQANAAMTVAHQEMLDVQTAQLVAALDRRKQLSLIGEKDYLVQKAALDARGIESEFVKATAGLEKTDQAYLQAVATRKQKLDALGGSTSAGLAGIAKTDRRGDEDRQAQQERNALERLSTGKLIGEQDYLTRKAALEEGDARRTFTRAQEDHLDLMTAAKVFNAAKLKIQEDLATQLAGISTGDTRSIEDANASAALATLNAQSGSKLISQQEFYDQKYVLDKAAADRELARATADHQNLEVAQAKHDATMTALDTQYRSDSANLSTAERRAFADAQDQAARDDLDTQHQQLLISESAFIDARAAQDRAAADLALQRVKEDHGNVELAEKVHQTALRNIDTKAEADKQAAAGLAALKNAAKSASDSYNAGSSDLLSSVQAAIKLAQQADLAAKRATDPAIAQSYRDQAAAIRSQLGPLGAAVETLMKVEDYAKAAQQAFSLFGQDDWAKSAADVADGIGSTMQAVGGIGKVATGDLSGIKDIIFGALNAVNSFGNALLNLDPKYKLWKKNLLEIAAIEQKNLGEKQVGNSINPYFDQLQTDIENRTKTANATVWQKIGWWAFGGAPKIMSDEAAKSLAKMSGLFNDYAGSLGDVFRSAVGDAFSSGDWGKASANLEKSFDVKVGNMMIAKLADLQLKALNLDADIKAWAEAMDAGDYSKAAAINNRIKAKISTAFNSPALQNQINSLPGAGANKPVAGSVAEKDTEISDLQDRQKKATSKGEYDDLQSKIDKLTKQRESITGTTGGNSSITDPAQQRQRDELWNNYNKETDPTKKAAYKKQLDQATGGGSSGTTTITLLPSKDQIDQVAYIKGLMDSAGMQVQAGNIQLDAAKRQQDAAGTMVQAAGMILLAAQGQGVKPGSGRTQF</sequence>
<geneLocation type="plasmid" evidence="5 6">
    <name>unnamed4</name>
</geneLocation>